<evidence type="ECO:0000313" key="4">
    <source>
        <dbReference type="Proteomes" id="UP000807115"/>
    </source>
</evidence>
<evidence type="ECO:0000256" key="2">
    <source>
        <dbReference type="RuleBase" id="RU003690"/>
    </source>
</evidence>
<dbReference type="InterPro" id="IPR001360">
    <property type="entry name" value="Glyco_hydro_1"/>
</dbReference>
<dbReference type="Pfam" id="PF00232">
    <property type="entry name" value="Glyco_hydro_1"/>
    <property type="match status" value="1"/>
</dbReference>
<dbReference type="EMBL" id="CM027688">
    <property type="protein sequence ID" value="KAG0517785.1"/>
    <property type="molecule type" value="Genomic_DNA"/>
</dbReference>
<proteinExistence type="inferred from homology"/>
<dbReference type="GO" id="GO:0005975">
    <property type="term" value="P:carbohydrate metabolic process"/>
    <property type="evidence" value="ECO:0007669"/>
    <property type="project" value="InterPro"/>
</dbReference>
<comment type="similarity">
    <text evidence="1 2">Belongs to the glycosyl hydrolase 1 family.</text>
</comment>
<gene>
    <name evidence="3" type="ORF">BDA96_09G119200</name>
</gene>
<accession>A0A921QCB8</accession>
<evidence type="ECO:0008006" key="5">
    <source>
        <dbReference type="Google" id="ProtNLM"/>
    </source>
</evidence>
<dbReference type="AlphaFoldDB" id="A0A921QCB8"/>
<name>A0A921QCB8_SORBI</name>
<sequence length="70" mass="8152">MAFVSPRNGIDVRGYSVWSFMDLYEIFGGFKTHYGIIAVNFDTEERTRQLRRSAHSYSDFLKNNAVIKVE</sequence>
<dbReference type="InterPro" id="IPR017853">
    <property type="entry name" value="GH"/>
</dbReference>
<dbReference type="GO" id="GO:0008422">
    <property type="term" value="F:beta-glucosidase activity"/>
    <property type="evidence" value="ECO:0007669"/>
    <property type="project" value="UniProtKB-ARBA"/>
</dbReference>
<comment type="caution">
    <text evidence="3">The sequence shown here is derived from an EMBL/GenBank/DDBJ whole genome shotgun (WGS) entry which is preliminary data.</text>
</comment>
<organism evidence="3 4">
    <name type="scientific">Sorghum bicolor</name>
    <name type="common">Sorghum</name>
    <name type="synonym">Sorghum vulgare</name>
    <dbReference type="NCBI Taxonomy" id="4558"/>
    <lineage>
        <taxon>Eukaryota</taxon>
        <taxon>Viridiplantae</taxon>
        <taxon>Streptophyta</taxon>
        <taxon>Embryophyta</taxon>
        <taxon>Tracheophyta</taxon>
        <taxon>Spermatophyta</taxon>
        <taxon>Magnoliopsida</taxon>
        <taxon>Liliopsida</taxon>
        <taxon>Poales</taxon>
        <taxon>Poaceae</taxon>
        <taxon>PACMAD clade</taxon>
        <taxon>Panicoideae</taxon>
        <taxon>Andropogonodae</taxon>
        <taxon>Andropogoneae</taxon>
        <taxon>Sorghinae</taxon>
        <taxon>Sorghum</taxon>
    </lineage>
</organism>
<dbReference type="PANTHER" id="PTHR10353:SF204">
    <property type="entry name" value="BETA-GLUCOSIDASE 20"/>
    <property type="match status" value="1"/>
</dbReference>
<reference evidence="3" key="2">
    <citation type="submission" date="2020-10" db="EMBL/GenBank/DDBJ databases">
        <authorList>
            <person name="Cooper E.A."/>
            <person name="Brenton Z.W."/>
            <person name="Flinn B.S."/>
            <person name="Jenkins J."/>
            <person name="Shu S."/>
            <person name="Flowers D."/>
            <person name="Luo F."/>
            <person name="Wang Y."/>
            <person name="Xia P."/>
            <person name="Barry K."/>
            <person name="Daum C."/>
            <person name="Lipzen A."/>
            <person name="Yoshinaga Y."/>
            <person name="Schmutz J."/>
            <person name="Saski C."/>
            <person name="Vermerris W."/>
            <person name="Kresovich S."/>
        </authorList>
    </citation>
    <scope>NUCLEOTIDE SEQUENCE</scope>
</reference>
<dbReference type="Proteomes" id="UP000807115">
    <property type="component" value="Chromosome 9"/>
</dbReference>
<reference evidence="3" key="1">
    <citation type="journal article" date="2019" name="BMC Genomics">
        <title>A new reference genome for Sorghum bicolor reveals high levels of sequence similarity between sweet and grain genotypes: implications for the genetics of sugar metabolism.</title>
        <authorList>
            <person name="Cooper E.A."/>
            <person name="Brenton Z.W."/>
            <person name="Flinn B.S."/>
            <person name="Jenkins J."/>
            <person name="Shu S."/>
            <person name="Flowers D."/>
            <person name="Luo F."/>
            <person name="Wang Y."/>
            <person name="Xia P."/>
            <person name="Barry K."/>
            <person name="Daum C."/>
            <person name="Lipzen A."/>
            <person name="Yoshinaga Y."/>
            <person name="Schmutz J."/>
            <person name="Saski C."/>
            <person name="Vermerris W."/>
            <person name="Kresovich S."/>
        </authorList>
    </citation>
    <scope>NUCLEOTIDE SEQUENCE</scope>
</reference>
<evidence type="ECO:0000313" key="3">
    <source>
        <dbReference type="EMBL" id="KAG0517785.1"/>
    </source>
</evidence>
<feature type="non-terminal residue" evidence="3">
    <location>
        <position position="70"/>
    </location>
</feature>
<dbReference type="PANTHER" id="PTHR10353">
    <property type="entry name" value="GLYCOSYL HYDROLASE"/>
    <property type="match status" value="1"/>
</dbReference>
<dbReference type="Gene3D" id="3.20.20.80">
    <property type="entry name" value="Glycosidases"/>
    <property type="match status" value="1"/>
</dbReference>
<dbReference type="SUPFAM" id="SSF51445">
    <property type="entry name" value="(Trans)glycosidases"/>
    <property type="match status" value="1"/>
</dbReference>
<evidence type="ECO:0000256" key="1">
    <source>
        <dbReference type="ARBA" id="ARBA00010838"/>
    </source>
</evidence>
<protein>
    <recommendedName>
        <fullName evidence="5">4-hydroxy-7-methoxy-3-oxo-3,4-dihydro-2H-1,4-benzoxazin-2-yl glucosidebeta-D-glucosidase</fullName>
    </recommendedName>
</protein>